<feature type="transmembrane region" description="Helical" evidence="4">
    <location>
        <begin position="61"/>
        <end position="80"/>
    </location>
</feature>
<keyword evidence="4" id="KW-1133">Transmembrane helix</keyword>
<feature type="transmembrane region" description="Helical" evidence="4">
    <location>
        <begin position="324"/>
        <end position="343"/>
    </location>
</feature>
<feature type="transmembrane region" description="Helical" evidence="4">
    <location>
        <begin position="113"/>
        <end position="130"/>
    </location>
</feature>
<keyword evidence="1" id="KW-0677">Repeat</keyword>
<accession>T1ALD9</accession>
<reference evidence="5" key="1">
    <citation type="submission" date="2013-08" db="EMBL/GenBank/DDBJ databases">
        <authorList>
            <person name="Mendez C."/>
            <person name="Richter M."/>
            <person name="Ferrer M."/>
            <person name="Sanchez J."/>
        </authorList>
    </citation>
    <scope>NUCLEOTIDE SEQUENCE</scope>
</reference>
<organism evidence="5">
    <name type="scientific">mine drainage metagenome</name>
    <dbReference type="NCBI Taxonomy" id="410659"/>
    <lineage>
        <taxon>unclassified sequences</taxon>
        <taxon>metagenomes</taxon>
        <taxon>ecological metagenomes</taxon>
    </lineage>
</organism>
<feature type="transmembrane region" description="Helical" evidence="4">
    <location>
        <begin position="164"/>
        <end position="182"/>
    </location>
</feature>
<dbReference type="PANTHER" id="PTHR44227">
    <property type="match status" value="1"/>
</dbReference>
<feature type="region of interest" description="Disordered" evidence="3">
    <location>
        <begin position="562"/>
        <end position="594"/>
    </location>
</feature>
<comment type="caution">
    <text evidence="5">The sequence shown here is derived from an EMBL/GenBank/DDBJ whole genome shotgun (WGS) entry which is preliminary data.</text>
</comment>
<evidence type="ECO:0000256" key="4">
    <source>
        <dbReference type="SAM" id="Phobius"/>
    </source>
</evidence>
<dbReference type="EMBL" id="AUZY01005825">
    <property type="protein sequence ID" value="EQD57303.1"/>
    <property type="molecule type" value="Genomic_DNA"/>
</dbReference>
<dbReference type="InterPro" id="IPR052346">
    <property type="entry name" value="O-mannosyl-transferase_TMTC"/>
</dbReference>
<feature type="transmembrane region" description="Helical" evidence="4">
    <location>
        <begin position="294"/>
        <end position="312"/>
    </location>
</feature>
<keyword evidence="4" id="KW-0812">Transmembrane</keyword>
<evidence type="ECO:0000256" key="3">
    <source>
        <dbReference type="SAM" id="MobiDB-lite"/>
    </source>
</evidence>
<sequence length="594" mass="65944">MLTFALNRTLFGPSPLSFKITNVLIHLLNGALLLGFTRTLLRIVRETWKTGWSETEIDYTALATVAAWLLLPLNVTSVLYVVQREASLAATFTIAGAWFYLRARSRIIQTGTGWIPLFLGFACFLLAATFTKESGALLSVYALLLESLLFRFRNQAGQWSPGIVGFYAVFLILPGVAGLIWMDRIGLFNYAGMPFTLGERLLSEPRAVFHYIGWALLPTLADFSVFHHLLPSTGWLEPPSTLYSALALLLLLVLAFLLRQKNPLASLGIGWFFAGQLMESTLFPLELVFEQRNYLADFGLVLTVFSLLILATPKLRHRKARISIAILLIVFYASVTAQWTYAWRNNLALALDQAAFHQKSPRATYFLGQVLSDLTLAGHPALYPDALDALERASRVPQADILPEVAAVILSEETRHPTPRRLFTIMEAKLEARTLTASDLEGLEALVNCATARRCHPPPAFMRALFRAAFRTPSLSKLNFTKGNLLVLEGNWLVADGKTLAKVRPLDAEAARLNPETPQYRINLATIDLALGHLRAARRDVARLKQLNWLGRLNPAIDRLTNDIRASEKKRKPPAPGRSVSTPARSGPASKNPL</sequence>
<name>T1ALD9_9ZZZZ</name>
<evidence type="ECO:0000256" key="1">
    <source>
        <dbReference type="ARBA" id="ARBA00022737"/>
    </source>
</evidence>
<proteinExistence type="predicted"/>
<dbReference type="AlphaFoldDB" id="T1ALD9"/>
<feature type="transmembrane region" description="Helical" evidence="4">
    <location>
        <begin position="240"/>
        <end position="257"/>
    </location>
</feature>
<protein>
    <submittedName>
        <fullName evidence="5">TPR repeat-containing protein</fullName>
    </submittedName>
</protein>
<reference evidence="5" key="2">
    <citation type="journal article" date="2014" name="ISME J.">
        <title>Microbial stratification in low pH oxic and suboxic macroscopic growths along an acid mine drainage.</title>
        <authorList>
            <person name="Mendez-Garcia C."/>
            <person name="Mesa V."/>
            <person name="Sprenger R.R."/>
            <person name="Richter M."/>
            <person name="Diez M.S."/>
            <person name="Solano J."/>
            <person name="Bargiela R."/>
            <person name="Golyshina O.V."/>
            <person name="Manteca A."/>
            <person name="Ramos J.L."/>
            <person name="Gallego J.R."/>
            <person name="Llorente I."/>
            <person name="Martins Dos Santos V.A."/>
            <person name="Jensen O.N."/>
            <person name="Pelaez A.I."/>
            <person name="Sanchez J."/>
            <person name="Ferrer M."/>
        </authorList>
    </citation>
    <scope>NUCLEOTIDE SEQUENCE</scope>
</reference>
<evidence type="ECO:0000313" key="5">
    <source>
        <dbReference type="EMBL" id="EQD57303.1"/>
    </source>
</evidence>
<gene>
    <name evidence="5" type="ORF">B1B_08880</name>
</gene>
<dbReference type="PANTHER" id="PTHR44227:SF3">
    <property type="entry name" value="PROTEIN O-MANNOSYL-TRANSFERASE TMTC4"/>
    <property type="match status" value="1"/>
</dbReference>
<keyword evidence="4" id="KW-0472">Membrane</keyword>
<feature type="transmembrane region" description="Helical" evidence="4">
    <location>
        <begin position="264"/>
        <end position="282"/>
    </location>
</feature>
<evidence type="ECO:0000256" key="2">
    <source>
        <dbReference type="ARBA" id="ARBA00022803"/>
    </source>
</evidence>
<keyword evidence="2" id="KW-0802">TPR repeat</keyword>
<feature type="transmembrane region" description="Helical" evidence="4">
    <location>
        <begin position="20"/>
        <end position="41"/>
    </location>
</feature>
<feature type="transmembrane region" description="Helical" evidence="4">
    <location>
        <begin position="86"/>
        <end position="101"/>
    </location>
</feature>